<accession>A0ABN1KCA9</accession>
<organism evidence="2 3">
    <name type="scientific">Ideonella azotifigens</name>
    <dbReference type="NCBI Taxonomy" id="513160"/>
    <lineage>
        <taxon>Bacteria</taxon>
        <taxon>Pseudomonadati</taxon>
        <taxon>Pseudomonadota</taxon>
        <taxon>Betaproteobacteria</taxon>
        <taxon>Burkholderiales</taxon>
        <taxon>Sphaerotilaceae</taxon>
        <taxon>Ideonella</taxon>
    </lineage>
</organism>
<gene>
    <name evidence="2" type="ORF">GCM10009107_46510</name>
</gene>
<evidence type="ECO:0000313" key="2">
    <source>
        <dbReference type="EMBL" id="GAA0762243.1"/>
    </source>
</evidence>
<feature type="region of interest" description="Disordered" evidence="1">
    <location>
        <begin position="42"/>
        <end position="63"/>
    </location>
</feature>
<comment type="caution">
    <text evidence="2">The sequence shown here is derived from an EMBL/GenBank/DDBJ whole genome shotgun (WGS) entry which is preliminary data.</text>
</comment>
<protein>
    <submittedName>
        <fullName evidence="2">Uncharacterized protein</fullName>
    </submittedName>
</protein>
<reference evidence="2 3" key="1">
    <citation type="journal article" date="2019" name="Int. J. Syst. Evol. Microbiol.">
        <title>The Global Catalogue of Microorganisms (GCM) 10K type strain sequencing project: providing services to taxonomists for standard genome sequencing and annotation.</title>
        <authorList>
            <consortium name="The Broad Institute Genomics Platform"/>
            <consortium name="The Broad Institute Genome Sequencing Center for Infectious Disease"/>
            <person name="Wu L."/>
            <person name="Ma J."/>
        </authorList>
    </citation>
    <scope>NUCLEOTIDE SEQUENCE [LARGE SCALE GENOMIC DNA]</scope>
    <source>
        <strain evidence="2 3">JCM 15503</strain>
    </source>
</reference>
<proteinExistence type="predicted"/>
<name>A0ABN1KCA9_9BURK</name>
<evidence type="ECO:0000256" key="1">
    <source>
        <dbReference type="SAM" id="MobiDB-lite"/>
    </source>
</evidence>
<dbReference type="Proteomes" id="UP001500279">
    <property type="component" value="Unassembled WGS sequence"/>
</dbReference>
<keyword evidence="3" id="KW-1185">Reference proteome</keyword>
<sequence>MLALALPCASAIADSACWPEAKLIGTSATGYVRAHKLWAQGPDAGAKPAAQDAVPTWTRDGQPAKPLRCEEIKTFNGECQDEYAYVPLWGNPTAPRVETRNASGEPVWLQVDTSDGQSGTPVMAMGRRGELVNPEDAPLLVAHNPKAEPVKSTPASEKAVLAFMQQQDKKTPRAKLQATLRGQEASDHWSREVQVLAFAKLPDGLWMQLAETWAWSAKGNGLDPKPSPFLRTGWLRHRDADGKLLAVVQTPWCD</sequence>
<dbReference type="EMBL" id="BAAAEW010000033">
    <property type="protein sequence ID" value="GAA0762243.1"/>
    <property type="molecule type" value="Genomic_DNA"/>
</dbReference>
<evidence type="ECO:0000313" key="3">
    <source>
        <dbReference type="Proteomes" id="UP001500279"/>
    </source>
</evidence>